<dbReference type="GO" id="GO:0006508">
    <property type="term" value="P:proteolysis"/>
    <property type="evidence" value="ECO:0007669"/>
    <property type="project" value="UniProtKB-KW"/>
</dbReference>
<evidence type="ECO:0000259" key="7">
    <source>
        <dbReference type="Pfam" id="PF18962"/>
    </source>
</evidence>
<dbReference type="PROSITE" id="PS51892">
    <property type="entry name" value="SUBTILASE"/>
    <property type="match status" value="1"/>
</dbReference>
<organism evidence="8 9">
    <name type="scientific">Eiseniibacteriota bacterium</name>
    <dbReference type="NCBI Taxonomy" id="2212470"/>
    <lineage>
        <taxon>Bacteria</taxon>
        <taxon>Candidatus Eiseniibacteriota</taxon>
    </lineage>
</organism>
<dbReference type="InterPro" id="IPR015500">
    <property type="entry name" value="Peptidase_S8_subtilisin-rel"/>
</dbReference>
<evidence type="ECO:0000259" key="6">
    <source>
        <dbReference type="Pfam" id="PF00082"/>
    </source>
</evidence>
<dbReference type="NCBIfam" id="TIGR04183">
    <property type="entry name" value="Por_Secre_tail"/>
    <property type="match status" value="1"/>
</dbReference>
<evidence type="ECO:0000256" key="4">
    <source>
        <dbReference type="ARBA" id="ARBA00022825"/>
    </source>
</evidence>
<proteinExistence type="inferred from homology"/>
<feature type="active site" description="Charge relay system" evidence="5">
    <location>
        <position position="456"/>
    </location>
</feature>
<name>A0A948RYI6_UNCEI</name>
<feature type="active site" description="Charge relay system" evidence="5">
    <location>
        <position position="430"/>
    </location>
</feature>
<evidence type="ECO:0000313" key="8">
    <source>
        <dbReference type="EMBL" id="MBU2691452.1"/>
    </source>
</evidence>
<dbReference type="SUPFAM" id="SSF52743">
    <property type="entry name" value="Subtilisin-like"/>
    <property type="match status" value="1"/>
</dbReference>
<keyword evidence="3 5" id="KW-0378">Hydrolase</keyword>
<gene>
    <name evidence="8" type="ORF">KJ970_11045</name>
</gene>
<reference evidence="8" key="1">
    <citation type="submission" date="2021-05" db="EMBL/GenBank/DDBJ databases">
        <title>Energy efficiency and biological interactions define the core microbiome of deep oligotrophic groundwater.</title>
        <authorList>
            <person name="Mehrshad M."/>
            <person name="Lopez-Fernandez M."/>
            <person name="Bell E."/>
            <person name="Bernier-Latmani R."/>
            <person name="Bertilsson S."/>
            <person name="Dopson M."/>
        </authorList>
    </citation>
    <scope>NUCLEOTIDE SEQUENCE</scope>
    <source>
        <strain evidence="8">Modern_marine.mb.64</strain>
    </source>
</reference>
<keyword evidence="4 5" id="KW-0720">Serine protease</keyword>
<dbReference type="Pfam" id="PF18962">
    <property type="entry name" value="Por_Secre_tail"/>
    <property type="match status" value="1"/>
</dbReference>
<dbReference type="Proteomes" id="UP000777784">
    <property type="component" value="Unassembled WGS sequence"/>
</dbReference>
<dbReference type="EMBL" id="JAHJDP010000062">
    <property type="protein sequence ID" value="MBU2691452.1"/>
    <property type="molecule type" value="Genomic_DNA"/>
</dbReference>
<keyword evidence="2 5" id="KW-0645">Protease</keyword>
<dbReference type="InterPro" id="IPR026444">
    <property type="entry name" value="Secre_tail"/>
</dbReference>
<evidence type="ECO:0000313" key="9">
    <source>
        <dbReference type="Proteomes" id="UP000777784"/>
    </source>
</evidence>
<accession>A0A948RYI6</accession>
<dbReference type="InterPro" id="IPR036852">
    <property type="entry name" value="Peptidase_S8/S53_dom_sf"/>
</dbReference>
<dbReference type="PRINTS" id="PR00723">
    <property type="entry name" value="SUBTILISIN"/>
</dbReference>
<comment type="caution">
    <text evidence="8">The sequence shown here is derived from an EMBL/GenBank/DDBJ whole genome shotgun (WGS) entry which is preliminary data.</text>
</comment>
<dbReference type="AlphaFoldDB" id="A0A948RYI6"/>
<protein>
    <submittedName>
        <fullName evidence="8">S8 family serine peptidase</fullName>
    </submittedName>
</protein>
<dbReference type="PROSITE" id="PS00137">
    <property type="entry name" value="SUBTILASE_HIS"/>
    <property type="match status" value="1"/>
</dbReference>
<evidence type="ECO:0000256" key="2">
    <source>
        <dbReference type="ARBA" id="ARBA00022670"/>
    </source>
</evidence>
<dbReference type="InterPro" id="IPR022398">
    <property type="entry name" value="Peptidase_S8_His-AS"/>
</dbReference>
<evidence type="ECO:0000256" key="5">
    <source>
        <dbReference type="PROSITE-ProRule" id="PRU01240"/>
    </source>
</evidence>
<evidence type="ECO:0000256" key="3">
    <source>
        <dbReference type="ARBA" id="ARBA00022801"/>
    </source>
</evidence>
<feature type="domain" description="Secretion system C-terminal sorting" evidence="7">
    <location>
        <begin position="924"/>
        <end position="998"/>
    </location>
</feature>
<feature type="active site" description="Charge relay system" evidence="5">
    <location>
        <position position="631"/>
    </location>
</feature>
<comment type="similarity">
    <text evidence="1 5">Belongs to the peptidase S8 family.</text>
</comment>
<dbReference type="InterPro" id="IPR000209">
    <property type="entry name" value="Peptidase_S8/S53_dom"/>
</dbReference>
<dbReference type="InterPro" id="IPR050131">
    <property type="entry name" value="Peptidase_S8_subtilisin-like"/>
</dbReference>
<dbReference type="Pfam" id="PF00082">
    <property type="entry name" value="Peptidase_S8"/>
    <property type="match status" value="1"/>
</dbReference>
<dbReference type="Gene3D" id="3.40.50.200">
    <property type="entry name" value="Peptidase S8/S53 domain"/>
    <property type="match status" value="1"/>
</dbReference>
<dbReference type="PANTHER" id="PTHR43806">
    <property type="entry name" value="PEPTIDASE S8"/>
    <property type="match status" value="1"/>
</dbReference>
<evidence type="ECO:0000256" key="1">
    <source>
        <dbReference type="ARBA" id="ARBA00011073"/>
    </source>
</evidence>
<sequence length="1000" mass="108851">MTLPGDCSQLNPTAAADGTPQKWFVIAAFPDDVSDRLNTITFGLGQYDPEDLAMGSWGPCDIIGSPLEVATANWPDPGEGTAVSWAPDCLGGELVPVYWFLTYAYSNETIPLTEHPTHGGTFVDCSASPLSDEITDYGVMGFGVVGSNPCPGGLDGGEDGGEGDNPPTEAFTIFPEVIDTMVGCWSFVCNSNGDSHVENMALIIDGEEYSPTSIIHSETYTTLWNFDFPKHTSPKAAVLRINCSGSQDTERNLEIVYDSTGILPAAAIIQGRVSIHVRPGHLKYTPGAQYRTLPELSGSDDDLMARLAQLGVYKIRKTLFWESDIPVPISTDNGDIMPDSSLFRSYVIDLDPALCEQAVAQVLSRLPAIIDASVTLSEEEFLVCDGEIGDPHYDDQWNLMSPEDSVTYGIRANRAWCLTRGSGQRIGIIDRAVHIDHPDLADNFDGGETGDPQSDHGTIVTSIAVASDNGIGMVGAAPDAKFYTINIELGGGIEAITSAFYRASLSLSAGDVAVNCVGTGIPLGEDPNDYPSIVDLKAAVTQLVQGAQIPLFTPSRHYYSGIYEDYAQSFPASWDRSSSDDLVLSVGGSDQDGDHIYPVDTADILAPLANLWACNSTDWTFWEYYYVESSSMAAPHVAAVAAMVQDMADFPMTPSEMYDHLCNTATNGIVDAFEAVDMETPINPIANFTCTPANQSVILEWDLLDVGDIDLWGFAIYDKPTCWGPYDYRMYINLDDPQYAYNDHYTVPIPAFYDREYTFRLKTDPSMQTCYGTCIPLNGQDATPVPSAPLNPSVVSDGNSAIISCGLWKGPGIDYDQIEYWVYRWPGDFIPDCEEGAGGGAGTYIGKCWYPEDGCGFPPARVCYTDESPPGMQCAYRIRTAWRDGSNHTGLVVNNGPISDDLIFDISGINEMVMSQQDSALRCWPNPIWGSGRVNFEITNSRDGMIEMFCPSGRLIRRMMVTNDLNQASFNIEHLPSGVYYLKMSDDSGPVDAQKLVIVH</sequence>
<dbReference type="PANTHER" id="PTHR43806:SF11">
    <property type="entry name" value="CEREVISIN-RELATED"/>
    <property type="match status" value="1"/>
</dbReference>
<dbReference type="GO" id="GO:0004252">
    <property type="term" value="F:serine-type endopeptidase activity"/>
    <property type="evidence" value="ECO:0007669"/>
    <property type="project" value="UniProtKB-UniRule"/>
</dbReference>
<feature type="domain" description="Peptidase S8/S53" evidence="6">
    <location>
        <begin position="421"/>
        <end position="668"/>
    </location>
</feature>